<accession>H0XG46</accession>
<dbReference type="GO" id="GO:0016607">
    <property type="term" value="C:nuclear speck"/>
    <property type="evidence" value="ECO:0007669"/>
    <property type="project" value="UniProtKB-SubCell"/>
</dbReference>
<dbReference type="GO" id="GO:0071962">
    <property type="term" value="P:mitotic sister chromatid cohesion, centromeric"/>
    <property type="evidence" value="ECO:0007669"/>
    <property type="project" value="Ensembl"/>
</dbReference>
<evidence type="ECO:0000256" key="5">
    <source>
        <dbReference type="ARBA" id="ARBA00010845"/>
    </source>
</evidence>
<comment type="similarity">
    <text evidence="5">Belongs to the shugoshin family.</text>
</comment>
<keyword evidence="12" id="KW-0995">Kinetochore</keyword>
<evidence type="ECO:0000256" key="17">
    <source>
        <dbReference type="ARBA" id="ARBA00023306"/>
    </source>
</evidence>
<reference evidence="25" key="2">
    <citation type="submission" date="2025-08" db="UniProtKB">
        <authorList>
            <consortium name="Ensembl"/>
        </authorList>
    </citation>
    <scope>IDENTIFICATION</scope>
</reference>
<name>H0XG46_OTOGA</name>
<reference evidence="26" key="1">
    <citation type="submission" date="2011-03" db="EMBL/GenBank/DDBJ databases">
        <title>Version 3 of the genome sequence of Otolemur garnettii (Bushbaby).</title>
        <authorList>
            <consortium name="The Broad Institute Genome Sequencing Platform"/>
            <person name="Di Palma F."/>
            <person name="Johnson J."/>
            <person name="Lander E.S."/>
            <person name="Lindblad-Toh K."/>
            <person name="Jaffe D.B."/>
            <person name="Gnerre S."/>
            <person name="MacCallum I."/>
            <person name="Przybylski D."/>
            <person name="Ribeiro F.J."/>
            <person name="Burton J.N."/>
            <person name="Walker B.J."/>
            <person name="Sharpe T."/>
            <person name="Hall G."/>
        </authorList>
    </citation>
    <scope>NUCLEOTIDE SEQUENCE [LARGE SCALE GENOMIC DNA]</scope>
</reference>
<dbReference type="InterPro" id="IPR011515">
    <property type="entry name" value="Shugoshin_C"/>
</dbReference>
<dbReference type="FunCoup" id="H0XG46">
    <property type="interactions" value="1008"/>
</dbReference>
<keyword evidence="11" id="KW-0159">Chromosome partition</keyword>
<feature type="domain" description="Shugoshin C-terminal" evidence="23">
    <location>
        <begin position="477"/>
        <end position="498"/>
    </location>
</feature>
<evidence type="ECO:0000259" key="23">
    <source>
        <dbReference type="Pfam" id="PF07557"/>
    </source>
</evidence>
<dbReference type="Pfam" id="PF07557">
    <property type="entry name" value="Shugoshin_C"/>
    <property type="match status" value="1"/>
</dbReference>
<evidence type="ECO:0000256" key="22">
    <source>
        <dbReference type="SAM" id="MobiDB-lite"/>
    </source>
</evidence>
<keyword evidence="9" id="KW-0132">Cell division</keyword>
<evidence type="ECO:0000256" key="21">
    <source>
        <dbReference type="SAM" id="Coils"/>
    </source>
</evidence>
<dbReference type="PANTHER" id="PTHR21577">
    <property type="entry name" value="SHUGOSHIN"/>
    <property type="match status" value="1"/>
</dbReference>
<evidence type="ECO:0000256" key="20">
    <source>
        <dbReference type="ARBA" id="ARBA00083289"/>
    </source>
</evidence>
<evidence type="ECO:0000256" key="1">
    <source>
        <dbReference type="ARBA" id="ARBA00004300"/>
    </source>
</evidence>
<keyword evidence="8" id="KW-0597">Phosphoprotein</keyword>
<dbReference type="FunFam" id="1.20.5.730:FF:000004">
    <property type="entry name" value="SGO1 isoform 1"/>
    <property type="match status" value="1"/>
</dbReference>
<dbReference type="GeneTree" id="ENSGT00940000154107"/>
<dbReference type="InterPro" id="IPR038889">
    <property type="entry name" value="Shugoshin1/2"/>
</dbReference>
<evidence type="ECO:0000256" key="13">
    <source>
        <dbReference type="ARBA" id="ARBA00022843"/>
    </source>
</evidence>
<keyword evidence="13" id="KW-0832">Ubl conjugation</keyword>
<protein>
    <recommendedName>
        <fullName evidence="19">Shugoshin 1</fullName>
    </recommendedName>
    <alternativeName>
        <fullName evidence="20">Shugoshin-like 1</fullName>
    </alternativeName>
</protein>
<evidence type="ECO:0000256" key="16">
    <source>
        <dbReference type="ARBA" id="ARBA00023242"/>
    </source>
</evidence>
<dbReference type="Pfam" id="PF07558">
    <property type="entry name" value="Shugoshin_N"/>
    <property type="match status" value="1"/>
</dbReference>
<dbReference type="HOGENOM" id="CLU_022813_0_0_1"/>
<dbReference type="GO" id="GO:0045132">
    <property type="term" value="P:meiotic chromosome segregation"/>
    <property type="evidence" value="ECO:0007669"/>
    <property type="project" value="Ensembl"/>
</dbReference>
<dbReference type="PANTHER" id="PTHR21577:SF3">
    <property type="entry name" value="SHUGOSHIN 1-RELATED"/>
    <property type="match status" value="1"/>
</dbReference>
<evidence type="ECO:0000256" key="11">
    <source>
        <dbReference type="ARBA" id="ARBA00022829"/>
    </source>
</evidence>
<evidence type="ECO:0000256" key="12">
    <source>
        <dbReference type="ARBA" id="ARBA00022838"/>
    </source>
</evidence>
<feature type="coiled-coil region" evidence="21">
    <location>
        <begin position="54"/>
        <end position="88"/>
    </location>
</feature>
<evidence type="ECO:0000256" key="9">
    <source>
        <dbReference type="ARBA" id="ARBA00022618"/>
    </source>
</evidence>
<keyword evidence="10" id="KW-0498">Mitosis</keyword>
<dbReference type="STRING" id="30611.ENSOGAP00000015026"/>
<keyword evidence="14 21" id="KW-0175">Coiled coil</keyword>
<evidence type="ECO:0000256" key="2">
    <source>
        <dbReference type="ARBA" id="ARBA00004324"/>
    </source>
</evidence>
<dbReference type="GO" id="GO:0019900">
    <property type="term" value="F:kinase binding"/>
    <property type="evidence" value="ECO:0007669"/>
    <property type="project" value="Ensembl"/>
</dbReference>
<feature type="domain" description="Shugoshin N-terminal coiled-coil" evidence="24">
    <location>
        <begin position="22"/>
        <end position="66"/>
    </location>
</feature>
<comment type="subcellular location">
    <subcellularLocation>
        <location evidence="3">Chromosome</location>
        <location evidence="3">Centromere</location>
        <location evidence="3">Kinetochore</location>
    </subcellularLocation>
    <subcellularLocation>
        <location evidence="1">Cytoplasm</location>
        <location evidence="1">Cytoskeleton</location>
        <location evidence="1">Microtubule organizing center</location>
        <location evidence="1">Centrosome</location>
    </subcellularLocation>
    <subcellularLocation>
        <location evidence="4">Cytoplasm</location>
        <location evidence="4">Cytoskeleton</location>
        <location evidence="4">Spindle pole</location>
    </subcellularLocation>
    <subcellularLocation>
        <location evidence="2">Nucleus speckle</location>
    </subcellularLocation>
</comment>
<feature type="region of interest" description="Disordered" evidence="22">
    <location>
        <begin position="348"/>
        <end position="446"/>
    </location>
</feature>
<evidence type="ECO:0000256" key="10">
    <source>
        <dbReference type="ARBA" id="ARBA00022776"/>
    </source>
</evidence>
<dbReference type="GO" id="GO:0005813">
    <property type="term" value="C:centrosome"/>
    <property type="evidence" value="ECO:0007669"/>
    <property type="project" value="UniProtKB-SubCell"/>
</dbReference>
<dbReference type="OMA" id="FNNLCQF"/>
<dbReference type="GO" id="GO:0005829">
    <property type="term" value="C:cytosol"/>
    <property type="evidence" value="ECO:0007669"/>
    <property type="project" value="Ensembl"/>
</dbReference>
<dbReference type="GO" id="GO:0000776">
    <property type="term" value="C:kinetochore"/>
    <property type="evidence" value="ECO:0007669"/>
    <property type="project" value="UniProtKB-KW"/>
</dbReference>
<evidence type="ECO:0000256" key="3">
    <source>
        <dbReference type="ARBA" id="ARBA00004629"/>
    </source>
</evidence>
<sequence>MAKERCLKKSFQDSLEDIKKRMKEKRNKNLAELGKRKSFIAAPCQIITSTSTLLKNYQDNNRMLVLALENEKSKVREAQDIILQLRKECYYLACQLYALKEKFTSRQTEEATQNQEKCPSGMDSNNDENSRIVFMKDLPQVPLEDTDHSRQRESFQIEEYVPIVSQDTLGFDFESGEATSTDVLPRTVSLRRGSLKKHCNSSPCQFDTLDDFETSHLVGQSFELDRIRFVDPPANMHIPVNVEQNVCPWKKDHINLSPKLIHPGMFTKTKEVILESKSEQPKSKHRAPQGRKREEKGKANRRRKLQSISKCKKNKSENKKTISKQTLDESVSSGDAYNFNLEERVHLTPFRQKHNDSDREENDNESDVSICESSSSGDDSGDLYLPTSKYIQNLASDSDRKPVTRPRSKRALKHTDEKEIEDSEPTKTPTSTPPETQQSPHLSLKDITNIRLYPEVKIRRFSLSPNENKGSPAESLPKRRCTAHVNYKEPTLASKLRRGDPFTDLCFLNSPIFKQKKDSRRHSKK</sequence>
<dbReference type="GO" id="GO:0000922">
    <property type="term" value="C:spindle pole"/>
    <property type="evidence" value="ECO:0007669"/>
    <property type="project" value="UniProtKB-SubCell"/>
</dbReference>
<dbReference type="InterPro" id="IPR011516">
    <property type="entry name" value="Shugoshin_N"/>
</dbReference>
<feature type="compositionally biased region" description="Basic residues" evidence="22">
    <location>
        <begin position="299"/>
        <end position="313"/>
    </location>
</feature>
<dbReference type="InParanoid" id="H0XG46"/>
<feature type="compositionally biased region" description="Basic residues" evidence="22">
    <location>
        <begin position="403"/>
        <end position="412"/>
    </location>
</feature>
<dbReference type="EMBL" id="AAQR03004924">
    <property type="status" value="NOT_ANNOTATED_CDS"/>
    <property type="molecule type" value="Genomic_DNA"/>
</dbReference>
<organism evidence="25 26">
    <name type="scientific">Otolemur garnettii</name>
    <name type="common">Small-eared galago</name>
    <name type="synonym">Garnett's greater bushbaby</name>
    <dbReference type="NCBI Taxonomy" id="30611"/>
    <lineage>
        <taxon>Eukaryota</taxon>
        <taxon>Metazoa</taxon>
        <taxon>Chordata</taxon>
        <taxon>Craniata</taxon>
        <taxon>Vertebrata</taxon>
        <taxon>Euteleostomi</taxon>
        <taxon>Mammalia</taxon>
        <taxon>Eutheria</taxon>
        <taxon>Euarchontoglires</taxon>
        <taxon>Primates</taxon>
        <taxon>Strepsirrhini</taxon>
        <taxon>Lorisiformes</taxon>
        <taxon>Galagidae</taxon>
        <taxon>Otolemur</taxon>
    </lineage>
</organism>
<proteinExistence type="inferred from homology"/>
<evidence type="ECO:0000256" key="18">
    <source>
        <dbReference type="ARBA" id="ARBA00023328"/>
    </source>
</evidence>
<keyword evidence="26" id="KW-1185">Reference proteome</keyword>
<evidence type="ECO:0000256" key="4">
    <source>
        <dbReference type="ARBA" id="ARBA00004647"/>
    </source>
</evidence>
<dbReference type="eggNOG" id="KOG3575">
    <property type="taxonomic scope" value="Eukaryota"/>
</dbReference>
<keyword evidence="6" id="KW-0158">Chromosome</keyword>
<keyword evidence="7" id="KW-0963">Cytoplasm</keyword>
<keyword evidence="17" id="KW-0131">Cell cycle</keyword>
<evidence type="ECO:0000313" key="25">
    <source>
        <dbReference type="Ensembl" id="ENSOGAP00000015026.1"/>
    </source>
</evidence>
<feature type="region of interest" description="Disordered" evidence="22">
    <location>
        <begin position="274"/>
        <end position="330"/>
    </location>
</feature>
<evidence type="ECO:0000256" key="7">
    <source>
        <dbReference type="ARBA" id="ARBA00022490"/>
    </source>
</evidence>
<keyword evidence="16" id="KW-0539">Nucleus</keyword>
<dbReference type="GO" id="GO:0051301">
    <property type="term" value="P:cell division"/>
    <property type="evidence" value="ECO:0007669"/>
    <property type="project" value="UniProtKB-KW"/>
</dbReference>
<dbReference type="Ensembl" id="ENSOGAT00000016789.1">
    <property type="protein sequence ID" value="ENSOGAP00000015026.1"/>
    <property type="gene ID" value="ENSOGAG00000016786.1"/>
</dbReference>
<keyword evidence="18" id="KW-0137">Centromere</keyword>
<reference evidence="25" key="3">
    <citation type="submission" date="2025-09" db="UniProtKB">
        <authorList>
            <consortium name="Ensembl"/>
        </authorList>
    </citation>
    <scope>IDENTIFICATION</scope>
</reference>
<keyword evidence="15" id="KW-0206">Cytoskeleton</keyword>
<feature type="compositionally biased region" description="Low complexity" evidence="22">
    <location>
        <begin position="367"/>
        <end position="378"/>
    </location>
</feature>
<evidence type="ECO:0000259" key="24">
    <source>
        <dbReference type="Pfam" id="PF07558"/>
    </source>
</evidence>
<dbReference type="AlphaFoldDB" id="H0XG46"/>
<feature type="compositionally biased region" description="Low complexity" evidence="22">
    <location>
        <begin position="426"/>
        <end position="440"/>
    </location>
</feature>
<evidence type="ECO:0000256" key="19">
    <source>
        <dbReference type="ARBA" id="ARBA00074224"/>
    </source>
</evidence>
<evidence type="ECO:0000256" key="8">
    <source>
        <dbReference type="ARBA" id="ARBA00022553"/>
    </source>
</evidence>
<evidence type="ECO:0000256" key="6">
    <source>
        <dbReference type="ARBA" id="ARBA00022454"/>
    </source>
</evidence>
<dbReference type="GO" id="GO:0008608">
    <property type="term" value="P:attachment of spindle microtubules to kinetochore"/>
    <property type="evidence" value="ECO:0007669"/>
    <property type="project" value="Ensembl"/>
</dbReference>
<evidence type="ECO:0000256" key="14">
    <source>
        <dbReference type="ARBA" id="ARBA00023054"/>
    </source>
</evidence>
<evidence type="ECO:0000256" key="15">
    <source>
        <dbReference type="ARBA" id="ARBA00023212"/>
    </source>
</evidence>
<dbReference type="GO" id="GO:0010457">
    <property type="term" value="P:centriole-centriole cohesion"/>
    <property type="evidence" value="ECO:0007669"/>
    <property type="project" value="Ensembl"/>
</dbReference>
<dbReference type="Proteomes" id="UP000005225">
    <property type="component" value="Unassembled WGS sequence"/>
</dbReference>
<gene>
    <name evidence="25" type="primary">SGO1</name>
</gene>
<evidence type="ECO:0000313" key="26">
    <source>
        <dbReference type="Proteomes" id="UP000005225"/>
    </source>
</evidence>
<dbReference type="Gene3D" id="1.20.5.730">
    <property type="entry name" value="Single helix bin"/>
    <property type="match status" value="1"/>
</dbReference>